<dbReference type="Gene3D" id="2.102.10.10">
    <property type="entry name" value="Rieske [2Fe-2S] iron-sulphur domain"/>
    <property type="match status" value="1"/>
</dbReference>
<dbReference type="PROSITE" id="PS51296">
    <property type="entry name" value="RIESKE"/>
    <property type="match status" value="1"/>
</dbReference>
<dbReference type="EMBL" id="BMDC01000001">
    <property type="protein sequence ID" value="GGH58164.1"/>
    <property type="molecule type" value="Genomic_DNA"/>
</dbReference>
<sequence length="109" mass="12008">MTDQIWHEVCALEDLEVNWGEVANIEGHQFAIFRLPDNRVFASDHKDPNSGALVIARGITGNKKGVPSIASPLYKEEYSLETGEQLNGSDFSLPVYATKVEDGTVFLKA</sequence>
<accession>A0A917ILP1</accession>
<dbReference type="Proteomes" id="UP000600171">
    <property type="component" value="Unassembled WGS sequence"/>
</dbReference>
<dbReference type="SUPFAM" id="SSF50022">
    <property type="entry name" value="ISP domain"/>
    <property type="match status" value="1"/>
</dbReference>
<evidence type="ECO:0000256" key="2">
    <source>
        <dbReference type="ARBA" id="ARBA00022723"/>
    </source>
</evidence>
<reference evidence="8 9" key="1">
    <citation type="journal article" date="2014" name="Int. J. Syst. Evol. Microbiol.">
        <title>Complete genome sequence of Corynebacterium casei LMG S-19264T (=DSM 44701T), isolated from a smear-ripened cheese.</title>
        <authorList>
            <consortium name="US DOE Joint Genome Institute (JGI-PGF)"/>
            <person name="Walter F."/>
            <person name="Albersmeier A."/>
            <person name="Kalinowski J."/>
            <person name="Ruckert C."/>
        </authorList>
    </citation>
    <scope>NUCLEOTIDE SEQUENCE [LARGE SCALE GENOMIC DNA]</scope>
    <source>
        <strain evidence="8 9">CCM 8669</strain>
    </source>
</reference>
<name>A0A917ILP1_9MICC</name>
<dbReference type="PANTHER" id="PTHR40562:SF1">
    <property type="entry name" value="NITRITE REDUCTASE (NADH) SMALL SUBUNIT"/>
    <property type="match status" value="1"/>
</dbReference>
<evidence type="ECO:0000256" key="4">
    <source>
        <dbReference type="ARBA" id="ARBA00023004"/>
    </source>
</evidence>
<dbReference type="NCBIfam" id="TIGR02378">
    <property type="entry name" value="nirD_assim_sml"/>
    <property type="match status" value="1"/>
</dbReference>
<evidence type="ECO:0000313" key="9">
    <source>
        <dbReference type="Proteomes" id="UP000600171"/>
    </source>
</evidence>
<evidence type="ECO:0000256" key="6">
    <source>
        <dbReference type="ARBA" id="ARBA00023063"/>
    </source>
</evidence>
<dbReference type="InterPro" id="IPR036922">
    <property type="entry name" value="Rieske_2Fe-2S_sf"/>
</dbReference>
<organism evidence="8 9">
    <name type="scientific">Rothia aerolata</name>
    <dbReference type="NCBI Taxonomy" id="1812262"/>
    <lineage>
        <taxon>Bacteria</taxon>
        <taxon>Bacillati</taxon>
        <taxon>Actinomycetota</taxon>
        <taxon>Actinomycetes</taxon>
        <taxon>Micrococcales</taxon>
        <taxon>Micrococcaceae</taxon>
        <taxon>Rothia</taxon>
    </lineage>
</organism>
<keyword evidence="5" id="KW-0411">Iron-sulfur</keyword>
<evidence type="ECO:0000259" key="7">
    <source>
        <dbReference type="PROSITE" id="PS51296"/>
    </source>
</evidence>
<keyword evidence="4" id="KW-0408">Iron</keyword>
<dbReference type="RefSeq" id="WP_188358659.1">
    <property type="nucleotide sequence ID" value="NZ_BMDC01000001.1"/>
</dbReference>
<keyword evidence="6" id="KW-0534">Nitrate assimilation</keyword>
<gene>
    <name evidence="8" type="primary">nasD</name>
    <name evidence="8" type="ORF">GCM10007359_04040</name>
</gene>
<dbReference type="GO" id="GO:0042128">
    <property type="term" value="P:nitrate assimilation"/>
    <property type="evidence" value="ECO:0007669"/>
    <property type="project" value="UniProtKB-KW"/>
</dbReference>
<dbReference type="InterPro" id="IPR012748">
    <property type="entry name" value="Rieske-like_NirD"/>
</dbReference>
<keyword evidence="1" id="KW-0001">2Fe-2S</keyword>
<keyword evidence="3" id="KW-0560">Oxidoreductase</keyword>
<dbReference type="InterPro" id="IPR017941">
    <property type="entry name" value="Rieske_2Fe-2S"/>
</dbReference>
<dbReference type="PANTHER" id="PTHR40562">
    <property type="match status" value="1"/>
</dbReference>
<keyword evidence="9" id="KW-1185">Reference proteome</keyword>
<dbReference type="GO" id="GO:0051537">
    <property type="term" value="F:2 iron, 2 sulfur cluster binding"/>
    <property type="evidence" value="ECO:0007669"/>
    <property type="project" value="UniProtKB-KW"/>
</dbReference>
<proteinExistence type="predicted"/>
<evidence type="ECO:0000313" key="8">
    <source>
        <dbReference type="EMBL" id="GGH58164.1"/>
    </source>
</evidence>
<evidence type="ECO:0000256" key="3">
    <source>
        <dbReference type="ARBA" id="ARBA00023002"/>
    </source>
</evidence>
<dbReference type="InterPro" id="IPR017881">
    <property type="entry name" value="NirD"/>
</dbReference>
<dbReference type="Pfam" id="PF13806">
    <property type="entry name" value="Rieske_2"/>
    <property type="match status" value="1"/>
</dbReference>
<dbReference type="PROSITE" id="PS51300">
    <property type="entry name" value="NIRD"/>
    <property type="match status" value="1"/>
</dbReference>
<protein>
    <submittedName>
        <fullName evidence="8">Nitrite reductase small subunit</fullName>
    </submittedName>
</protein>
<feature type="domain" description="Rieske" evidence="7">
    <location>
        <begin position="7"/>
        <end position="107"/>
    </location>
</feature>
<dbReference type="GO" id="GO:0046872">
    <property type="term" value="F:metal ion binding"/>
    <property type="evidence" value="ECO:0007669"/>
    <property type="project" value="UniProtKB-KW"/>
</dbReference>
<comment type="caution">
    <text evidence="8">The sequence shown here is derived from an EMBL/GenBank/DDBJ whole genome shotgun (WGS) entry which is preliminary data.</text>
</comment>
<keyword evidence="2" id="KW-0479">Metal-binding</keyword>
<dbReference type="AlphaFoldDB" id="A0A917ILP1"/>
<evidence type="ECO:0000256" key="5">
    <source>
        <dbReference type="ARBA" id="ARBA00023014"/>
    </source>
</evidence>
<dbReference type="GO" id="GO:0004497">
    <property type="term" value="F:monooxygenase activity"/>
    <property type="evidence" value="ECO:0007669"/>
    <property type="project" value="UniProtKB-ARBA"/>
</dbReference>
<dbReference type="GO" id="GO:0016705">
    <property type="term" value="F:oxidoreductase activity, acting on paired donors, with incorporation or reduction of molecular oxygen"/>
    <property type="evidence" value="ECO:0007669"/>
    <property type="project" value="UniProtKB-ARBA"/>
</dbReference>
<dbReference type="GO" id="GO:0008942">
    <property type="term" value="F:nitrite reductase [NAD(P)H] activity"/>
    <property type="evidence" value="ECO:0007669"/>
    <property type="project" value="InterPro"/>
</dbReference>
<evidence type="ECO:0000256" key="1">
    <source>
        <dbReference type="ARBA" id="ARBA00022714"/>
    </source>
</evidence>
<dbReference type="CDD" id="cd03529">
    <property type="entry name" value="Rieske_NirD"/>
    <property type="match status" value="1"/>
</dbReference>